<dbReference type="HOGENOM" id="CLU_1946596_0_0_6"/>
<evidence type="ECO:0000313" key="2">
    <source>
        <dbReference type="Proteomes" id="UP000032749"/>
    </source>
</evidence>
<dbReference type="Proteomes" id="UP000032749">
    <property type="component" value="Chromosome"/>
</dbReference>
<dbReference type="STRING" id="698738.OLEAN_C16160"/>
<evidence type="ECO:0008006" key="3">
    <source>
        <dbReference type="Google" id="ProtNLM"/>
    </source>
</evidence>
<name>R4YLZ2_OLEAN</name>
<dbReference type="EMBL" id="FO203512">
    <property type="protein sequence ID" value="CCK75792.1"/>
    <property type="molecule type" value="Genomic_DNA"/>
</dbReference>
<keyword evidence="2" id="KW-1185">Reference proteome</keyword>
<dbReference type="OrthoDB" id="6227739at2"/>
<dbReference type="AlphaFoldDB" id="R4YLZ2"/>
<reference evidence="1 2" key="1">
    <citation type="journal article" date="2013" name="Nat. Commun.">
        <title>Genome sequence and functional genomic analysis of the oil-degrading bacterium Oleispira antarctica.</title>
        <authorList>
            <person name="Kube M."/>
            <person name="Chernikova T.N."/>
            <person name="Al-Ramahi Y."/>
            <person name="Beloqui A."/>
            <person name="Lopez-Cortez N."/>
            <person name="Guazzaroni M.E."/>
            <person name="Heipieper H.J."/>
            <person name="Klages S."/>
            <person name="Kotsyurbenko O.R."/>
            <person name="Langer I."/>
            <person name="Nechitaylo T.Y."/>
            <person name="Lunsdorf H."/>
            <person name="Fernandez M."/>
            <person name="Juarez S."/>
            <person name="Ciordia S."/>
            <person name="Singer A."/>
            <person name="Kagan O."/>
            <person name="Egorova O."/>
            <person name="Petit P.A."/>
            <person name="Stogios P."/>
            <person name="Kim Y."/>
            <person name="Tchigvintsev A."/>
            <person name="Flick R."/>
            <person name="Denaro R."/>
            <person name="Genovese M."/>
            <person name="Albar J.P."/>
            <person name="Reva O.N."/>
            <person name="Martinez-Gomariz M."/>
            <person name="Tran H."/>
            <person name="Ferrer M."/>
            <person name="Savchenko A."/>
            <person name="Yakunin A.F."/>
            <person name="Yakimov M.M."/>
            <person name="Golyshina O.V."/>
            <person name="Reinhardt R."/>
            <person name="Golyshin P.N."/>
        </authorList>
    </citation>
    <scope>NUCLEOTIDE SEQUENCE [LARGE SCALE GENOMIC DNA]</scope>
</reference>
<proteinExistence type="predicted"/>
<gene>
    <name evidence="1" type="ORF">OLEAN_C16160</name>
</gene>
<dbReference type="PROSITE" id="PS51257">
    <property type="entry name" value="PROKAR_LIPOPROTEIN"/>
    <property type="match status" value="1"/>
</dbReference>
<protein>
    <recommendedName>
        <fullName evidence="3">Lipoprotein</fullName>
    </recommendedName>
</protein>
<dbReference type="KEGG" id="oai:OLEAN_C16160"/>
<evidence type="ECO:0000313" key="1">
    <source>
        <dbReference type="EMBL" id="CCK75792.1"/>
    </source>
</evidence>
<organism evidence="1 2">
    <name type="scientific">Oleispira antarctica RB-8</name>
    <dbReference type="NCBI Taxonomy" id="698738"/>
    <lineage>
        <taxon>Bacteria</taxon>
        <taxon>Pseudomonadati</taxon>
        <taxon>Pseudomonadota</taxon>
        <taxon>Gammaproteobacteria</taxon>
        <taxon>Oceanospirillales</taxon>
        <taxon>Oceanospirillaceae</taxon>
        <taxon>Oleispira</taxon>
    </lineage>
</organism>
<sequence>MIKIQTVRLLLLPLLALLLLMTGCTETVHIQLDPKINAYVVTDRNHSISLVETDAAYVELSNWLQNNQTGWHDTAGRFPGGVYIKSGDNGIQVTGMEVVIYSTKGREPDAKYVRSVGKTELPFVRGLGQ</sequence>
<accession>R4YLZ2</accession>